<dbReference type="AlphaFoldDB" id="A0A830GWG1"/>
<protein>
    <submittedName>
        <fullName evidence="1">Uncharacterized protein</fullName>
    </submittedName>
</protein>
<keyword evidence="2" id="KW-1185">Reference proteome</keyword>
<dbReference type="Proteomes" id="UP000610960">
    <property type="component" value="Unassembled WGS sequence"/>
</dbReference>
<dbReference type="EMBL" id="BMNL01000001">
    <property type="protein sequence ID" value="GGP19658.1"/>
    <property type="molecule type" value="Genomic_DNA"/>
</dbReference>
<sequence length="91" mass="9674">MDWIIMSIGMDLIRSLENMERVFPHVVRLALASPNGIYVLDLSLKREVGALASVLQSASSVVGSVPNLVYAYANPGEAMGRALIIYPAGGG</sequence>
<name>A0A830GWG1_9CREN</name>
<evidence type="ECO:0000313" key="1">
    <source>
        <dbReference type="EMBL" id="GGP19658.1"/>
    </source>
</evidence>
<gene>
    <name evidence="1" type="ORF">GCM10007981_04230</name>
</gene>
<reference evidence="1" key="2">
    <citation type="submission" date="2020-09" db="EMBL/GenBank/DDBJ databases">
        <authorList>
            <person name="Sun Q."/>
            <person name="Ohkuma M."/>
        </authorList>
    </citation>
    <scope>NUCLEOTIDE SEQUENCE</scope>
    <source>
        <strain evidence="1">JCM 10088</strain>
    </source>
</reference>
<evidence type="ECO:0000313" key="2">
    <source>
        <dbReference type="Proteomes" id="UP000610960"/>
    </source>
</evidence>
<comment type="caution">
    <text evidence="1">The sequence shown here is derived from an EMBL/GenBank/DDBJ whole genome shotgun (WGS) entry which is preliminary data.</text>
</comment>
<reference evidence="1" key="1">
    <citation type="journal article" date="2014" name="Int. J. Syst. Evol. Microbiol.">
        <title>Complete genome sequence of Corynebacterium casei LMG S-19264T (=DSM 44701T), isolated from a smear-ripened cheese.</title>
        <authorList>
            <consortium name="US DOE Joint Genome Institute (JGI-PGF)"/>
            <person name="Walter F."/>
            <person name="Albersmeier A."/>
            <person name="Kalinowski J."/>
            <person name="Ruckert C."/>
        </authorList>
    </citation>
    <scope>NUCLEOTIDE SEQUENCE</scope>
    <source>
        <strain evidence="1">JCM 10088</strain>
    </source>
</reference>
<accession>A0A830GWG1</accession>
<organism evidence="1 2">
    <name type="scientific">Thermocladium modestius</name>
    <dbReference type="NCBI Taxonomy" id="62609"/>
    <lineage>
        <taxon>Archaea</taxon>
        <taxon>Thermoproteota</taxon>
        <taxon>Thermoprotei</taxon>
        <taxon>Thermoproteales</taxon>
        <taxon>Thermoproteaceae</taxon>
        <taxon>Thermocladium</taxon>
    </lineage>
</organism>
<proteinExistence type="predicted"/>